<comment type="caution">
    <text evidence="1">The sequence shown here is derived from an EMBL/GenBank/DDBJ whole genome shotgun (WGS) entry which is preliminary data.</text>
</comment>
<proteinExistence type="predicted"/>
<protein>
    <submittedName>
        <fullName evidence="1">Uncharacterized protein</fullName>
    </submittedName>
</protein>
<gene>
    <name evidence="1" type="ORF">Geu3261_0301_002</name>
</gene>
<organism evidence="1 2">
    <name type="scientific">Komagataeibacter europaeus NBRC 3261</name>
    <dbReference type="NCBI Taxonomy" id="1234669"/>
    <lineage>
        <taxon>Bacteria</taxon>
        <taxon>Pseudomonadati</taxon>
        <taxon>Pseudomonadota</taxon>
        <taxon>Alphaproteobacteria</taxon>
        <taxon>Acetobacterales</taxon>
        <taxon>Acetobacteraceae</taxon>
        <taxon>Komagataeibacter</taxon>
    </lineage>
</organism>
<name>A0A0D6Q360_KOMEU</name>
<dbReference type="Proteomes" id="UP000032675">
    <property type="component" value="Unassembled WGS sequence"/>
</dbReference>
<evidence type="ECO:0000313" key="2">
    <source>
        <dbReference type="Proteomes" id="UP000032675"/>
    </source>
</evidence>
<evidence type="ECO:0000313" key="1">
    <source>
        <dbReference type="EMBL" id="GAN97879.1"/>
    </source>
</evidence>
<sequence length="50" mass="5785">MRIHLRAAEANTDNCERSLMAAARGISQMWDDVQRIKGDRKRAIKRLETT</sequence>
<dbReference type="EMBL" id="BANI01000254">
    <property type="protein sequence ID" value="GAN97879.1"/>
    <property type="molecule type" value="Genomic_DNA"/>
</dbReference>
<accession>A0A0D6Q360</accession>
<dbReference type="AlphaFoldDB" id="A0A0D6Q360"/>
<reference evidence="1 2" key="1">
    <citation type="submission" date="2012-11" db="EMBL/GenBank/DDBJ databases">
        <title>Whole genome sequence of Gluconacetobacter europaeus NBRC3261.</title>
        <authorList>
            <person name="Azuma Y."/>
            <person name="Higashiura N."/>
            <person name="Hirakawa H."/>
            <person name="Matsushita K."/>
        </authorList>
    </citation>
    <scope>NUCLEOTIDE SEQUENCE [LARGE SCALE GENOMIC DNA]</scope>
    <source>
        <strain evidence="1 2">NBRC 3261</strain>
    </source>
</reference>